<keyword evidence="3" id="KW-1133">Transmembrane helix</keyword>
<proteinExistence type="predicted"/>
<dbReference type="Gene3D" id="1.25.40.10">
    <property type="entry name" value="Tetratricopeptide repeat domain"/>
    <property type="match status" value="2"/>
</dbReference>
<feature type="compositionally biased region" description="Basic and acidic residues" evidence="2">
    <location>
        <begin position="245"/>
        <end position="270"/>
    </location>
</feature>
<dbReference type="InterPro" id="IPR011990">
    <property type="entry name" value="TPR-like_helical_dom_sf"/>
</dbReference>
<feature type="transmembrane region" description="Helical" evidence="3">
    <location>
        <begin position="6"/>
        <end position="28"/>
    </location>
</feature>
<feature type="repeat" description="TPR" evidence="1">
    <location>
        <begin position="177"/>
        <end position="210"/>
    </location>
</feature>
<dbReference type="InterPro" id="IPR019734">
    <property type="entry name" value="TPR_rpt"/>
</dbReference>
<keyword evidence="1" id="KW-0802">TPR repeat</keyword>
<keyword evidence="3" id="KW-0812">Transmembrane</keyword>
<sequence>MNTRQIYYLTGGLLLFAAGVLVVGLDYGRMRADFTGQRITDGALADDRGEGRRPKPYSEEELRSDMLRAEEYLRQNSKDSATKAMELYTNILSYDTDRKVNQVARFGLASALYRLGDDRRALEHLRTLKREDIGDRSLSDNVDFLLGRILLLAGHEDEGRSILQSLLSRTTDRIIQSRVHSAFGDYYVKKGDRAKAKKSYRIAVEYYPDNFHAAFSGESARRFADMTESDPDLFDVHLADDIFRKEEPKKSDTKKDKKDRKKPAGTDKPKKASPGARTEPADYLRAEELYGKGLNLTRQNNHREALKLFMEAADLLNGLSPERLKDVKLRNKIYRQLEHVFFRAGEAYASLEDRDESHAQFDRVLSNPDASLDQAALVRKGILLFDVQQYEAAYMIFNRAVQEFPDGNYTRRAEQWMRETENFLKKQTP</sequence>
<dbReference type="Pfam" id="PF13432">
    <property type="entry name" value="TPR_16"/>
    <property type="match status" value="2"/>
</dbReference>
<accession>A0A833GXQ3</accession>
<dbReference type="AlphaFoldDB" id="A0A833GXQ3"/>
<dbReference type="SUPFAM" id="SSF48452">
    <property type="entry name" value="TPR-like"/>
    <property type="match status" value="2"/>
</dbReference>
<protein>
    <submittedName>
        <fullName evidence="4">Tetratricopeptide repeat protein</fullName>
    </submittedName>
</protein>
<feature type="repeat" description="TPR" evidence="1">
    <location>
        <begin position="374"/>
        <end position="407"/>
    </location>
</feature>
<reference evidence="4 5" key="1">
    <citation type="submission" date="2019-10" db="EMBL/GenBank/DDBJ databases">
        <title>Extracellular Electron Transfer in a Candidatus Methanoperedens spp. Enrichment Culture.</title>
        <authorList>
            <person name="Berger S."/>
            <person name="Rangel Shaw D."/>
            <person name="Berben T."/>
            <person name="In 'T Zandt M."/>
            <person name="Frank J."/>
            <person name="Reimann J."/>
            <person name="Jetten M.S.M."/>
            <person name="Welte C.U."/>
        </authorList>
    </citation>
    <scope>NUCLEOTIDE SEQUENCE [LARGE SCALE GENOMIC DNA]</scope>
    <source>
        <strain evidence="4">SB12</strain>
    </source>
</reference>
<dbReference type="SMART" id="SM00028">
    <property type="entry name" value="TPR"/>
    <property type="match status" value="3"/>
</dbReference>
<dbReference type="Proteomes" id="UP000460298">
    <property type="component" value="Unassembled WGS sequence"/>
</dbReference>
<organism evidence="4 5">
    <name type="scientific">Leptonema illini</name>
    <dbReference type="NCBI Taxonomy" id="183"/>
    <lineage>
        <taxon>Bacteria</taxon>
        <taxon>Pseudomonadati</taxon>
        <taxon>Spirochaetota</taxon>
        <taxon>Spirochaetia</taxon>
        <taxon>Leptospirales</taxon>
        <taxon>Leptospiraceae</taxon>
        <taxon>Leptonema</taxon>
    </lineage>
</organism>
<feature type="region of interest" description="Disordered" evidence="2">
    <location>
        <begin position="245"/>
        <end position="282"/>
    </location>
</feature>
<evidence type="ECO:0000256" key="1">
    <source>
        <dbReference type="PROSITE-ProRule" id="PRU00339"/>
    </source>
</evidence>
<keyword evidence="3" id="KW-0472">Membrane</keyword>
<gene>
    <name evidence="4" type="ORF">F9K24_20100</name>
</gene>
<evidence type="ECO:0000256" key="2">
    <source>
        <dbReference type="SAM" id="MobiDB-lite"/>
    </source>
</evidence>
<evidence type="ECO:0000313" key="5">
    <source>
        <dbReference type="Proteomes" id="UP000460298"/>
    </source>
</evidence>
<evidence type="ECO:0000256" key="3">
    <source>
        <dbReference type="SAM" id="Phobius"/>
    </source>
</evidence>
<dbReference type="EMBL" id="WBUI01000032">
    <property type="protein sequence ID" value="KAB2929379.1"/>
    <property type="molecule type" value="Genomic_DNA"/>
</dbReference>
<evidence type="ECO:0000313" key="4">
    <source>
        <dbReference type="EMBL" id="KAB2929379.1"/>
    </source>
</evidence>
<dbReference type="PROSITE" id="PS50005">
    <property type="entry name" value="TPR"/>
    <property type="match status" value="2"/>
</dbReference>
<comment type="caution">
    <text evidence="4">The sequence shown here is derived from an EMBL/GenBank/DDBJ whole genome shotgun (WGS) entry which is preliminary data.</text>
</comment>
<name>A0A833GXQ3_9LEPT</name>